<comment type="caution">
    <text evidence="5">The sequence shown here is derived from an EMBL/GenBank/DDBJ whole genome shotgun (WGS) entry which is preliminary data.</text>
</comment>
<dbReference type="Gene3D" id="3.30.810.10">
    <property type="entry name" value="2-Layer Sandwich"/>
    <property type="match status" value="1"/>
</dbReference>
<dbReference type="EMBL" id="ASPP01004759">
    <property type="protein sequence ID" value="ETO31705.1"/>
    <property type="molecule type" value="Genomic_DNA"/>
</dbReference>
<reference evidence="5 6" key="1">
    <citation type="journal article" date="2013" name="Curr. Biol.">
        <title>The Genome of the Foraminiferan Reticulomyxa filosa.</title>
        <authorList>
            <person name="Glockner G."/>
            <person name="Hulsmann N."/>
            <person name="Schleicher M."/>
            <person name="Noegel A.A."/>
            <person name="Eichinger L."/>
            <person name="Gallinger C."/>
            <person name="Pawlowski J."/>
            <person name="Sierra R."/>
            <person name="Euteneuer U."/>
            <person name="Pillet L."/>
            <person name="Moustafa A."/>
            <person name="Platzer M."/>
            <person name="Groth M."/>
            <person name="Szafranski K."/>
            <person name="Schliwa M."/>
        </authorList>
    </citation>
    <scope>NUCLEOTIDE SEQUENCE [LARGE SCALE GENOMIC DNA]</scope>
</reference>
<dbReference type="GO" id="GO:0005886">
    <property type="term" value="C:plasma membrane"/>
    <property type="evidence" value="ECO:0007669"/>
    <property type="project" value="TreeGrafter"/>
</dbReference>
<protein>
    <recommendedName>
        <fullName evidence="4">PIPK domain-containing protein</fullName>
    </recommendedName>
</protein>
<feature type="region of interest" description="Disordered" evidence="3">
    <location>
        <begin position="465"/>
        <end position="494"/>
    </location>
</feature>
<keyword evidence="1" id="KW-0808">Transferase</keyword>
<evidence type="ECO:0000256" key="1">
    <source>
        <dbReference type="PROSITE-ProRule" id="PRU00781"/>
    </source>
</evidence>
<evidence type="ECO:0000256" key="3">
    <source>
        <dbReference type="SAM" id="MobiDB-lite"/>
    </source>
</evidence>
<dbReference type="SMART" id="SM00330">
    <property type="entry name" value="PIPKc"/>
    <property type="match status" value="1"/>
</dbReference>
<dbReference type="Proteomes" id="UP000023152">
    <property type="component" value="Unassembled WGS sequence"/>
</dbReference>
<feature type="compositionally biased region" description="Polar residues" evidence="3">
    <location>
        <begin position="353"/>
        <end position="364"/>
    </location>
</feature>
<evidence type="ECO:0000313" key="6">
    <source>
        <dbReference type="Proteomes" id="UP000023152"/>
    </source>
</evidence>
<dbReference type="GO" id="GO:0005524">
    <property type="term" value="F:ATP binding"/>
    <property type="evidence" value="ECO:0007669"/>
    <property type="project" value="UniProtKB-UniRule"/>
</dbReference>
<accession>X6NZG4</accession>
<keyword evidence="1" id="KW-0067">ATP-binding</keyword>
<dbReference type="InterPro" id="IPR023610">
    <property type="entry name" value="PInositol-4/5-P-5/4-kinase"/>
</dbReference>
<name>X6NZG4_RETFI</name>
<dbReference type="Pfam" id="PF01504">
    <property type="entry name" value="PIP5K"/>
    <property type="match status" value="1"/>
</dbReference>
<feature type="domain" description="PIPK" evidence="4">
    <location>
        <begin position="1"/>
        <end position="288"/>
    </location>
</feature>
<evidence type="ECO:0000256" key="2">
    <source>
        <dbReference type="SAM" id="Coils"/>
    </source>
</evidence>
<gene>
    <name evidence="5" type="ORF">RFI_05418</name>
</gene>
<keyword evidence="2" id="KW-0175">Coiled coil</keyword>
<dbReference type="Gene3D" id="3.30.800.10">
    <property type="entry name" value="Phosphatidylinositol Phosphate Kinase II Beta"/>
    <property type="match status" value="1"/>
</dbReference>
<evidence type="ECO:0000259" key="4">
    <source>
        <dbReference type="PROSITE" id="PS51455"/>
    </source>
</evidence>
<keyword evidence="1" id="KW-0418">Kinase</keyword>
<dbReference type="OrthoDB" id="2129491at2759"/>
<keyword evidence="1" id="KW-0547">Nucleotide-binding</keyword>
<dbReference type="PROSITE" id="PS51455">
    <property type="entry name" value="PIPK"/>
    <property type="match status" value="1"/>
</dbReference>
<feature type="region of interest" description="Disordered" evidence="3">
    <location>
        <begin position="324"/>
        <end position="382"/>
    </location>
</feature>
<feature type="non-terminal residue" evidence="5">
    <location>
        <position position="1"/>
    </location>
</feature>
<organism evidence="5 6">
    <name type="scientific">Reticulomyxa filosa</name>
    <dbReference type="NCBI Taxonomy" id="46433"/>
    <lineage>
        <taxon>Eukaryota</taxon>
        <taxon>Sar</taxon>
        <taxon>Rhizaria</taxon>
        <taxon>Retaria</taxon>
        <taxon>Foraminifera</taxon>
        <taxon>Monothalamids</taxon>
        <taxon>Reticulomyxidae</taxon>
        <taxon>Reticulomyxa</taxon>
    </lineage>
</organism>
<dbReference type="GO" id="GO:0016308">
    <property type="term" value="F:1-phosphatidylinositol-4-phosphate 5-kinase activity"/>
    <property type="evidence" value="ECO:0007669"/>
    <property type="project" value="TreeGrafter"/>
</dbReference>
<dbReference type="PANTHER" id="PTHR23086">
    <property type="entry name" value="PHOSPHATIDYLINOSITOL-4-PHOSPHATE 5-KINASE"/>
    <property type="match status" value="1"/>
</dbReference>
<dbReference type="GO" id="GO:0046854">
    <property type="term" value="P:phosphatidylinositol phosphate biosynthetic process"/>
    <property type="evidence" value="ECO:0007669"/>
    <property type="project" value="TreeGrafter"/>
</dbReference>
<dbReference type="InterPro" id="IPR027484">
    <property type="entry name" value="PInositol-4-P-5-kinase_N"/>
</dbReference>
<dbReference type="InterPro" id="IPR027483">
    <property type="entry name" value="PInositol-4-P-4/5-kinase_C_sf"/>
</dbReference>
<dbReference type="CDD" id="cd00139">
    <property type="entry name" value="PIPKc"/>
    <property type="match status" value="1"/>
</dbReference>
<dbReference type="SUPFAM" id="SSF56104">
    <property type="entry name" value="SAICAR synthase-like"/>
    <property type="match status" value="1"/>
</dbReference>
<dbReference type="AlphaFoldDB" id="X6NZG4"/>
<feature type="coiled-coil region" evidence="2">
    <location>
        <begin position="414"/>
        <end position="441"/>
    </location>
</feature>
<dbReference type="PANTHER" id="PTHR23086:SF8">
    <property type="entry name" value="PHOSPHATIDYLINOSITOL 5-PHOSPHATE 4-KINASE, ISOFORM A"/>
    <property type="match status" value="1"/>
</dbReference>
<evidence type="ECO:0000313" key="5">
    <source>
        <dbReference type="EMBL" id="ETO31705.1"/>
    </source>
</evidence>
<dbReference type="InterPro" id="IPR002498">
    <property type="entry name" value="PInositol-4-P-4/5-kinase_core"/>
</dbReference>
<proteinExistence type="predicted"/>
<sequence>IAGFDEKDYMESIIPSSAAQQKDVLDAKFGEGRSGAFFYFTHDSRFLVKTISKSECEFFVSILKKYVEFLHDNPDSALNLFVGLHSCRMYNLTLYFVVMENIFLADLKPHETYDLKGSWIARYTHAGINSGKVMKDMDLNRYIVLSKESKEKILEQLEKDSLFLRDTGIMDYSLLLGIYYMQIAHNPPRNSRGFVHRARTTEPSKNSTNAKETENLLNDFHGGVRAQVIEGPGIYYIGIIDILQKWNISKKMEHYFKCWVLRNPSDGISCVEPVFYQQRFMEYMRRIMITDEEFLELNSVSTEMFHEAVVLQYPAPAKVDDSFRSRGSTLQIPHSSSHHSPKHSPHIDEKSSASDVQVAPSNVISEERRSTQKMMDGTHQKTSFRRTYRLHRGNSSGHVLPTSNDNAPSSQKEVELIENKVEVVEHKVERVENKAEQSDLQAVPALENHESVVERLMQATVTADTDKNEQVASVEENSKDVHAPDNTYTQNLLG</sequence>
<keyword evidence="6" id="KW-1185">Reference proteome</keyword>